<dbReference type="InterPro" id="IPR006084">
    <property type="entry name" value="XPG/Rad2"/>
</dbReference>
<dbReference type="AlphaFoldDB" id="A0A6C0FBQ3"/>
<proteinExistence type="predicted"/>
<reference evidence="3" key="1">
    <citation type="journal article" date="2020" name="Nature">
        <title>Giant virus diversity and host interactions through global metagenomics.</title>
        <authorList>
            <person name="Schulz F."/>
            <person name="Roux S."/>
            <person name="Paez-Espino D."/>
            <person name="Jungbluth S."/>
            <person name="Walsh D.A."/>
            <person name="Denef V.J."/>
            <person name="McMahon K.D."/>
            <person name="Konstantinidis K.T."/>
            <person name="Eloe-Fadrosh E.A."/>
            <person name="Kyrpides N.C."/>
            <person name="Woyke T."/>
        </authorList>
    </citation>
    <scope>NUCLEOTIDE SEQUENCE</scope>
    <source>
        <strain evidence="3">GVMAG-S-ERX556106-38</strain>
    </source>
</reference>
<organism evidence="3">
    <name type="scientific">viral metagenome</name>
    <dbReference type="NCBI Taxonomy" id="1070528"/>
    <lineage>
        <taxon>unclassified sequences</taxon>
        <taxon>metagenomes</taxon>
        <taxon>organismal metagenomes</taxon>
    </lineage>
</organism>
<dbReference type="SMART" id="SM00485">
    <property type="entry name" value="XPGN"/>
    <property type="match status" value="1"/>
</dbReference>
<dbReference type="SMART" id="SM00484">
    <property type="entry name" value="XPGI"/>
    <property type="match status" value="1"/>
</dbReference>
<accession>A0A6C0FBQ3</accession>
<name>A0A6C0FBQ3_9ZZZZ</name>
<dbReference type="PRINTS" id="PR00853">
    <property type="entry name" value="XPGRADSUPER"/>
</dbReference>
<dbReference type="Gene3D" id="3.40.50.1010">
    <property type="entry name" value="5'-nuclease"/>
    <property type="match status" value="1"/>
</dbReference>
<evidence type="ECO:0000259" key="2">
    <source>
        <dbReference type="SMART" id="SM00485"/>
    </source>
</evidence>
<evidence type="ECO:0000259" key="1">
    <source>
        <dbReference type="SMART" id="SM00484"/>
    </source>
</evidence>
<dbReference type="GO" id="GO:0004518">
    <property type="term" value="F:nuclease activity"/>
    <property type="evidence" value="ECO:0007669"/>
    <property type="project" value="InterPro"/>
</dbReference>
<dbReference type="EMBL" id="MN738832">
    <property type="protein sequence ID" value="QHT38632.1"/>
    <property type="molecule type" value="Genomic_DNA"/>
</dbReference>
<dbReference type="InterPro" id="IPR029060">
    <property type="entry name" value="PIN-like_dom_sf"/>
</dbReference>
<protein>
    <recommendedName>
        <fullName evidence="4">XPG N-terminal domain-containing protein</fullName>
    </recommendedName>
</protein>
<sequence>MGIRYLNAFLKNSCTKGITDIHLEDLSGNTIAVDASIYMYQYEMDNKLLESMTTLIDVLHSYHVKPIFVFDGKPPVEKIDIINERKEKRKQASIDCKELVVKLKDESLDSDTKTILENEYERLKRTSVFINKEKIAKVKLLLDSKNVKYYNAPSEADEMCAQLVLSGYCWGCMSDDMDMFVYGCSNVIRNVNIHEHAATLYNLPEILDCLGITYENFKSICIISGTDYNKICAEHKGTMTNMNLYTALNLYNRFVKKVKYQNMSFYQWLKHYIKYDMDYDSLYKIYDMFTIDVNCNSIPVS</sequence>
<feature type="domain" description="XPG N-terminal" evidence="2">
    <location>
        <begin position="1"/>
        <end position="92"/>
    </location>
</feature>
<dbReference type="PANTHER" id="PTHR11081">
    <property type="entry name" value="FLAP ENDONUCLEASE FAMILY MEMBER"/>
    <property type="match status" value="1"/>
</dbReference>
<dbReference type="SUPFAM" id="SSF88723">
    <property type="entry name" value="PIN domain-like"/>
    <property type="match status" value="1"/>
</dbReference>
<dbReference type="Pfam" id="PF00867">
    <property type="entry name" value="XPG_I"/>
    <property type="match status" value="1"/>
</dbReference>
<evidence type="ECO:0008006" key="4">
    <source>
        <dbReference type="Google" id="ProtNLM"/>
    </source>
</evidence>
<dbReference type="InterPro" id="IPR006085">
    <property type="entry name" value="XPG_DNA_repair_N"/>
</dbReference>
<dbReference type="InterPro" id="IPR006086">
    <property type="entry name" value="XPG-I_dom"/>
</dbReference>
<feature type="domain" description="XPG-I" evidence="1">
    <location>
        <begin position="143"/>
        <end position="212"/>
    </location>
</feature>
<dbReference type="Pfam" id="PF00752">
    <property type="entry name" value="XPG_N"/>
    <property type="match status" value="1"/>
</dbReference>
<evidence type="ECO:0000313" key="3">
    <source>
        <dbReference type="EMBL" id="QHT38632.1"/>
    </source>
</evidence>